<dbReference type="EMBL" id="CP095074">
    <property type="protein sequence ID" value="UOQ94728.1"/>
    <property type="molecule type" value="Genomic_DNA"/>
</dbReference>
<dbReference type="InterPro" id="IPR050553">
    <property type="entry name" value="Thioredoxin_ResA/DsbE_sf"/>
</dbReference>
<gene>
    <name evidence="4" type="ORF">MUO14_07235</name>
</gene>
<feature type="domain" description="Thioredoxin" evidence="3">
    <location>
        <begin position="68"/>
        <end position="205"/>
    </location>
</feature>
<feature type="compositionally biased region" description="Basic and acidic residues" evidence="2">
    <location>
        <begin position="38"/>
        <end position="60"/>
    </location>
</feature>
<dbReference type="InterPro" id="IPR013766">
    <property type="entry name" value="Thioredoxin_domain"/>
</dbReference>
<dbReference type="PROSITE" id="PS51352">
    <property type="entry name" value="THIOREDOXIN_2"/>
    <property type="match status" value="1"/>
</dbReference>
<organism evidence="4 5">
    <name type="scientific">Halobacillus shinanisalinarum</name>
    <dbReference type="NCBI Taxonomy" id="2932258"/>
    <lineage>
        <taxon>Bacteria</taxon>
        <taxon>Bacillati</taxon>
        <taxon>Bacillota</taxon>
        <taxon>Bacilli</taxon>
        <taxon>Bacillales</taxon>
        <taxon>Bacillaceae</taxon>
        <taxon>Halobacillus</taxon>
    </lineage>
</organism>
<reference evidence="4 5" key="1">
    <citation type="submission" date="2022-04" db="EMBL/GenBank/DDBJ databases">
        <title>Halobacillus sp. isolated from saltern.</title>
        <authorList>
            <person name="Won M."/>
            <person name="Lee C.-M."/>
            <person name="Woen H.-Y."/>
            <person name="Kwon S.-W."/>
        </authorList>
    </citation>
    <scope>NUCLEOTIDE SEQUENCE [LARGE SCALE GENOMIC DNA]</scope>
    <source>
        <strain evidence="4 5">SSTM10-2</strain>
    </source>
</reference>
<dbReference type="Pfam" id="PF00578">
    <property type="entry name" value="AhpC-TSA"/>
    <property type="match status" value="1"/>
</dbReference>
<dbReference type="PANTHER" id="PTHR42852">
    <property type="entry name" value="THIOL:DISULFIDE INTERCHANGE PROTEIN DSBE"/>
    <property type="match status" value="1"/>
</dbReference>
<dbReference type="SUPFAM" id="SSF52833">
    <property type="entry name" value="Thioredoxin-like"/>
    <property type="match status" value="1"/>
</dbReference>
<feature type="region of interest" description="Disordered" evidence="2">
    <location>
        <begin position="30"/>
        <end position="62"/>
    </location>
</feature>
<sequence>MKKAMIIIVIVGMFGWAVYDLAFQANHTSSPDMNKGIEQGERGSDSDKVNDTSNDKENKTTSEAAVGLNIGDIAPDFQLQTLEGENVKLSDYRGQRVMVNFWATWCPPCRAEMPDMEKFYQNKDVVVLAVNLTQTESNLQQVKDFVNEFTLTFPILLDKESKVATNYEIRPIPSSFMIDSNGIIQYKALGALNYERMIQEFEKMK</sequence>
<dbReference type="InterPro" id="IPR017937">
    <property type="entry name" value="Thioredoxin_CS"/>
</dbReference>
<evidence type="ECO:0000256" key="2">
    <source>
        <dbReference type="SAM" id="MobiDB-lite"/>
    </source>
</evidence>
<proteinExistence type="predicted"/>
<keyword evidence="5" id="KW-1185">Reference proteome</keyword>
<dbReference type="RefSeq" id="WP_244754571.1">
    <property type="nucleotide sequence ID" value="NZ_CP095074.1"/>
</dbReference>
<evidence type="ECO:0000256" key="1">
    <source>
        <dbReference type="ARBA" id="ARBA00023157"/>
    </source>
</evidence>
<protein>
    <submittedName>
        <fullName evidence="4">Redoxin domain-containing protein</fullName>
    </submittedName>
</protein>
<dbReference type="Proteomes" id="UP000831880">
    <property type="component" value="Chromosome"/>
</dbReference>
<dbReference type="PROSITE" id="PS00194">
    <property type="entry name" value="THIOREDOXIN_1"/>
    <property type="match status" value="1"/>
</dbReference>
<accession>A0ABY4H3I2</accession>
<dbReference type="Gene3D" id="3.40.30.10">
    <property type="entry name" value="Glutaredoxin"/>
    <property type="match status" value="1"/>
</dbReference>
<evidence type="ECO:0000313" key="4">
    <source>
        <dbReference type="EMBL" id="UOQ94728.1"/>
    </source>
</evidence>
<name>A0ABY4H3I2_9BACI</name>
<evidence type="ECO:0000259" key="3">
    <source>
        <dbReference type="PROSITE" id="PS51352"/>
    </source>
</evidence>
<dbReference type="InterPro" id="IPR000866">
    <property type="entry name" value="AhpC/TSA"/>
</dbReference>
<dbReference type="PANTHER" id="PTHR42852:SF1">
    <property type="entry name" value="THIOREDOXIN-LIKE PROTEIN YNEN"/>
    <property type="match status" value="1"/>
</dbReference>
<dbReference type="CDD" id="cd02966">
    <property type="entry name" value="TlpA_like_family"/>
    <property type="match status" value="1"/>
</dbReference>
<evidence type="ECO:0000313" key="5">
    <source>
        <dbReference type="Proteomes" id="UP000831880"/>
    </source>
</evidence>
<keyword evidence="1" id="KW-1015">Disulfide bond</keyword>
<dbReference type="InterPro" id="IPR036249">
    <property type="entry name" value="Thioredoxin-like_sf"/>
</dbReference>